<evidence type="ECO:0000313" key="4">
    <source>
        <dbReference type="Proteomes" id="UP000828390"/>
    </source>
</evidence>
<reference evidence="2" key="1">
    <citation type="journal article" date="2019" name="bioRxiv">
        <title>The Genome of the Zebra Mussel, Dreissena polymorpha: A Resource for Invasive Species Research.</title>
        <authorList>
            <person name="McCartney M.A."/>
            <person name="Auch B."/>
            <person name="Kono T."/>
            <person name="Mallez S."/>
            <person name="Zhang Y."/>
            <person name="Obille A."/>
            <person name="Becker A."/>
            <person name="Abrahante J.E."/>
            <person name="Garbe J."/>
            <person name="Badalamenti J.P."/>
            <person name="Herman A."/>
            <person name="Mangelson H."/>
            <person name="Liachko I."/>
            <person name="Sullivan S."/>
            <person name="Sone E.D."/>
            <person name="Koren S."/>
            <person name="Silverstein K.A.T."/>
            <person name="Beckman K.B."/>
            <person name="Gohl D.M."/>
        </authorList>
    </citation>
    <scope>NUCLEOTIDE SEQUENCE</scope>
    <source>
        <strain evidence="2">Duluth1</strain>
        <tissue evidence="2">Whole animal</tissue>
    </source>
</reference>
<sequence length="63" mass="6994">MVFFQIDWCNPGYLYVDDLIDKCVPCGIGFYRTNNDMKCIQCPNGQTTYTNTATSAAACQGIV</sequence>
<name>A0A9D4HPU4_DREPO</name>
<protein>
    <recommendedName>
        <fullName evidence="1">Tyrosine-protein kinase ephrin type A/B receptor-like domain-containing protein</fullName>
    </recommendedName>
</protein>
<accession>A0A9D4HPU4</accession>
<dbReference type="EMBL" id="JAIWYP010000012">
    <property type="protein sequence ID" value="KAH3728564.1"/>
    <property type="molecule type" value="Genomic_DNA"/>
</dbReference>
<dbReference type="AlphaFoldDB" id="A0A9D4HPU4"/>
<comment type="caution">
    <text evidence="2">The sequence shown here is derived from an EMBL/GenBank/DDBJ whole genome shotgun (WGS) entry which is preliminary data.</text>
</comment>
<dbReference type="InterPro" id="IPR009030">
    <property type="entry name" value="Growth_fac_rcpt_cys_sf"/>
</dbReference>
<evidence type="ECO:0000313" key="2">
    <source>
        <dbReference type="EMBL" id="KAH3728562.1"/>
    </source>
</evidence>
<dbReference type="Gene3D" id="2.10.50.10">
    <property type="entry name" value="Tumor Necrosis Factor Receptor, subunit A, domain 2"/>
    <property type="match status" value="1"/>
</dbReference>
<dbReference type="InterPro" id="IPR011641">
    <property type="entry name" value="Tyr-kin_ephrin_A/B_rcpt-like"/>
</dbReference>
<feature type="domain" description="Tyrosine-protein kinase ephrin type A/B receptor-like" evidence="1">
    <location>
        <begin position="13"/>
        <end position="59"/>
    </location>
</feature>
<dbReference type="EMBL" id="JAIWYP010000012">
    <property type="protein sequence ID" value="KAH3728562.1"/>
    <property type="molecule type" value="Genomic_DNA"/>
</dbReference>
<reference evidence="2" key="2">
    <citation type="submission" date="2020-11" db="EMBL/GenBank/DDBJ databases">
        <authorList>
            <person name="McCartney M.A."/>
            <person name="Auch B."/>
            <person name="Kono T."/>
            <person name="Mallez S."/>
            <person name="Becker A."/>
            <person name="Gohl D.M."/>
            <person name="Silverstein K.A.T."/>
            <person name="Koren S."/>
            <person name="Bechman K.B."/>
            <person name="Herman A."/>
            <person name="Abrahante J.E."/>
            <person name="Garbe J."/>
        </authorList>
    </citation>
    <scope>NUCLEOTIDE SEQUENCE</scope>
    <source>
        <strain evidence="2">Duluth1</strain>
        <tissue evidence="2">Whole animal</tissue>
    </source>
</reference>
<dbReference type="SMART" id="SM01411">
    <property type="entry name" value="Ephrin_rec_like"/>
    <property type="match status" value="1"/>
</dbReference>
<dbReference type="Pfam" id="PF07699">
    <property type="entry name" value="Ephrin_rec_like"/>
    <property type="match status" value="1"/>
</dbReference>
<proteinExistence type="predicted"/>
<evidence type="ECO:0000313" key="3">
    <source>
        <dbReference type="EMBL" id="KAH3728564.1"/>
    </source>
</evidence>
<dbReference type="Proteomes" id="UP000828390">
    <property type="component" value="Unassembled WGS sequence"/>
</dbReference>
<evidence type="ECO:0000259" key="1">
    <source>
        <dbReference type="Pfam" id="PF07699"/>
    </source>
</evidence>
<keyword evidence="4" id="KW-1185">Reference proteome</keyword>
<gene>
    <name evidence="2" type="ORF">DPMN_054520</name>
    <name evidence="3" type="ORF">DPMN_054522</name>
</gene>
<organism evidence="2 4">
    <name type="scientific">Dreissena polymorpha</name>
    <name type="common">Zebra mussel</name>
    <name type="synonym">Mytilus polymorpha</name>
    <dbReference type="NCBI Taxonomy" id="45954"/>
    <lineage>
        <taxon>Eukaryota</taxon>
        <taxon>Metazoa</taxon>
        <taxon>Spiralia</taxon>
        <taxon>Lophotrochozoa</taxon>
        <taxon>Mollusca</taxon>
        <taxon>Bivalvia</taxon>
        <taxon>Autobranchia</taxon>
        <taxon>Heteroconchia</taxon>
        <taxon>Euheterodonta</taxon>
        <taxon>Imparidentia</taxon>
        <taxon>Neoheterodontei</taxon>
        <taxon>Myida</taxon>
        <taxon>Dreissenoidea</taxon>
        <taxon>Dreissenidae</taxon>
        <taxon>Dreissena</taxon>
    </lineage>
</organism>
<dbReference type="SUPFAM" id="SSF57184">
    <property type="entry name" value="Growth factor receptor domain"/>
    <property type="match status" value="1"/>
</dbReference>